<dbReference type="Proteomes" id="UP001501612">
    <property type="component" value="Unassembled WGS sequence"/>
</dbReference>
<gene>
    <name evidence="1" type="ORF">GCM10009737_08280</name>
</gene>
<accession>A0ABP5ADE6</accession>
<evidence type="ECO:0000313" key="1">
    <source>
        <dbReference type="EMBL" id="GAA1909371.1"/>
    </source>
</evidence>
<organism evidence="1 2">
    <name type="scientific">Nocardioides lentus</name>
    <dbReference type="NCBI Taxonomy" id="338077"/>
    <lineage>
        <taxon>Bacteria</taxon>
        <taxon>Bacillati</taxon>
        <taxon>Actinomycetota</taxon>
        <taxon>Actinomycetes</taxon>
        <taxon>Propionibacteriales</taxon>
        <taxon>Nocardioidaceae</taxon>
        <taxon>Nocardioides</taxon>
    </lineage>
</organism>
<evidence type="ECO:0000313" key="2">
    <source>
        <dbReference type="Proteomes" id="UP001501612"/>
    </source>
</evidence>
<name>A0ABP5ADE6_9ACTN</name>
<comment type="caution">
    <text evidence="1">The sequence shown here is derived from an EMBL/GenBank/DDBJ whole genome shotgun (WGS) entry which is preliminary data.</text>
</comment>
<keyword evidence="2" id="KW-1185">Reference proteome</keyword>
<sequence>MFTAAGMAQHQADAESLMTLALLAEEPGPRGAPDLATMTQATPWTSKGTSIGKVQSIGRQPQGREVNVGGVTRTVMEGGLHLPVGAYVDEVEGLLIRPGWRFTVTAVGPADDVALLRQRYLVVEVLRKSRMTARRLDVVEVA</sequence>
<reference evidence="2" key="1">
    <citation type="journal article" date="2019" name="Int. J. Syst. Evol. Microbiol.">
        <title>The Global Catalogue of Microorganisms (GCM) 10K type strain sequencing project: providing services to taxonomists for standard genome sequencing and annotation.</title>
        <authorList>
            <consortium name="The Broad Institute Genomics Platform"/>
            <consortium name="The Broad Institute Genome Sequencing Center for Infectious Disease"/>
            <person name="Wu L."/>
            <person name="Ma J."/>
        </authorList>
    </citation>
    <scope>NUCLEOTIDE SEQUENCE [LARGE SCALE GENOMIC DNA]</scope>
    <source>
        <strain evidence="2">JCM 14046</strain>
    </source>
</reference>
<dbReference type="EMBL" id="BAAAMY010000002">
    <property type="protein sequence ID" value="GAA1909371.1"/>
    <property type="molecule type" value="Genomic_DNA"/>
</dbReference>
<dbReference type="Pfam" id="PF19586">
    <property type="entry name" value="DUF6093"/>
    <property type="match status" value="1"/>
</dbReference>
<protein>
    <submittedName>
        <fullName evidence="1">Uncharacterized protein</fullName>
    </submittedName>
</protein>
<dbReference type="InterPro" id="IPR046075">
    <property type="entry name" value="DUF6093"/>
</dbReference>
<dbReference type="RefSeq" id="WP_344004154.1">
    <property type="nucleotide sequence ID" value="NZ_BAAAMY010000002.1"/>
</dbReference>
<proteinExistence type="predicted"/>